<dbReference type="Gene3D" id="2.10.25.10">
    <property type="entry name" value="Laminin"/>
    <property type="match status" value="1"/>
</dbReference>
<accession>A0A915PKZ1</accession>
<dbReference type="Proteomes" id="UP000887581">
    <property type="component" value="Unplaced"/>
</dbReference>
<keyword evidence="2" id="KW-0472">Membrane</keyword>
<reference evidence="5" key="1">
    <citation type="submission" date="2022-11" db="UniProtKB">
        <authorList>
            <consortium name="WormBaseParasite"/>
        </authorList>
    </citation>
    <scope>IDENTIFICATION</scope>
</reference>
<feature type="disulfide bond" evidence="1">
    <location>
        <begin position="57"/>
        <end position="66"/>
    </location>
</feature>
<feature type="domain" description="EGF-like" evidence="3">
    <location>
        <begin position="28"/>
        <end position="67"/>
    </location>
</feature>
<keyword evidence="1" id="KW-1015">Disulfide bond</keyword>
<evidence type="ECO:0000313" key="4">
    <source>
        <dbReference type="Proteomes" id="UP000887581"/>
    </source>
</evidence>
<keyword evidence="1" id="KW-0245">EGF-like domain</keyword>
<evidence type="ECO:0000313" key="5">
    <source>
        <dbReference type="WBParaSite" id="sdigi.contig121.g4767.t1"/>
    </source>
</evidence>
<comment type="caution">
    <text evidence="1">Lacks conserved residue(s) required for the propagation of feature annotation.</text>
</comment>
<protein>
    <submittedName>
        <fullName evidence="5">EGF-like domain-containing protein</fullName>
    </submittedName>
</protein>
<evidence type="ECO:0000259" key="3">
    <source>
        <dbReference type="PROSITE" id="PS50026"/>
    </source>
</evidence>
<organism evidence="4 5">
    <name type="scientific">Setaria digitata</name>
    <dbReference type="NCBI Taxonomy" id="48799"/>
    <lineage>
        <taxon>Eukaryota</taxon>
        <taxon>Metazoa</taxon>
        <taxon>Ecdysozoa</taxon>
        <taxon>Nematoda</taxon>
        <taxon>Chromadorea</taxon>
        <taxon>Rhabditida</taxon>
        <taxon>Spirurina</taxon>
        <taxon>Spiruromorpha</taxon>
        <taxon>Filarioidea</taxon>
        <taxon>Setariidae</taxon>
        <taxon>Setaria</taxon>
    </lineage>
</organism>
<dbReference type="InterPro" id="IPR000742">
    <property type="entry name" value="EGF"/>
</dbReference>
<dbReference type="PROSITE" id="PS00022">
    <property type="entry name" value="EGF_1"/>
    <property type="match status" value="1"/>
</dbReference>
<dbReference type="WBParaSite" id="sdigi.contig121.g4767.t1">
    <property type="protein sequence ID" value="sdigi.contig121.g4767.t1"/>
    <property type="gene ID" value="sdigi.contig121.g4767"/>
</dbReference>
<keyword evidence="4" id="KW-1185">Reference proteome</keyword>
<dbReference type="SMART" id="SM00181">
    <property type="entry name" value="EGF"/>
    <property type="match status" value="1"/>
</dbReference>
<evidence type="ECO:0000256" key="2">
    <source>
        <dbReference type="SAM" id="Phobius"/>
    </source>
</evidence>
<dbReference type="AlphaFoldDB" id="A0A915PKZ1"/>
<keyword evidence="2" id="KW-0812">Transmembrane</keyword>
<proteinExistence type="predicted"/>
<evidence type="ECO:0000256" key="1">
    <source>
        <dbReference type="PROSITE-ProRule" id="PRU00076"/>
    </source>
</evidence>
<name>A0A915PKZ1_9BILA</name>
<keyword evidence="2" id="KW-1133">Transmembrane helix</keyword>
<sequence>MTLHGTSVPESAIWQILLDGVSSRVVYEGNACDSYPCWNDALCLPVNTTTATYKCICREEFAGFHCQYKISDYCAHIKCASKTTCTVHDGTATCIANDLIVELDASLIASGMTSGTVLLLLSILFLICLSIMMICMSTSAGCYLNLPGETRYIRWESTFDSDDTPITDPGGTDSLPTQCINLVTFKNSSTKENEIDYRRSASI</sequence>
<feature type="transmembrane region" description="Helical" evidence="2">
    <location>
        <begin position="117"/>
        <end position="144"/>
    </location>
</feature>
<dbReference type="PROSITE" id="PS50026">
    <property type="entry name" value="EGF_3"/>
    <property type="match status" value="1"/>
</dbReference>
<dbReference type="SUPFAM" id="SSF57196">
    <property type="entry name" value="EGF/Laminin"/>
    <property type="match status" value="1"/>
</dbReference>